<dbReference type="PANTHER" id="PTHR36842">
    <property type="entry name" value="PROTEIN TOLB HOMOLOG"/>
    <property type="match status" value="1"/>
</dbReference>
<gene>
    <name evidence="4" type="ORF">ACFPQB_17125</name>
</gene>
<protein>
    <submittedName>
        <fullName evidence="4">DUF11 domain-containing protein</fullName>
    </submittedName>
</protein>
<dbReference type="Pfam" id="PF01345">
    <property type="entry name" value="DUF11"/>
    <property type="match status" value="2"/>
</dbReference>
<evidence type="ECO:0000256" key="1">
    <source>
        <dbReference type="ARBA" id="ARBA00009820"/>
    </source>
</evidence>
<dbReference type="InterPro" id="IPR013783">
    <property type="entry name" value="Ig-like_fold"/>
</dbReference>
<keyword evidence="2" id="KW-0732">Signal</keyword>
<dbReference type="Gene3D" id="2.60.40.10">
    <property type="entry name" value="Immunoglobulins"/>
    <property type="match status" value="1"/>
</dbReference>
<dbReference type="EMBL" id="JBHSNS010000010">
    <property type="protein sequence ID" value="MFC5730647.1"/>
    <property type="molecule type" value="Genomic_DNA"/>
</dbReference>
<keyword evidence="5" id="KW-1185">Reference proteome</keyword>
<dbReference type="InterPro" id="IPR001434">
    <property type="entry name" value="OmcB-like_DUF11"/>
</dbReference>
<name>A0ABW0ZJI8_9ACTN</name>
<dbReference type="InterPro" id="IPR011042">
    <property type="entry name" value="6-blade_b-propeller_TolB-like"/>
</dbReference>
<feature type="domain" description="DUF11" evidence="3">
    <location>
        <begin position="755"/>
        <end position="870"/>
    </location>
</feature>
<dbReference type="Proteomes" id="UP001596072">
    <property type="component" value="Unassembled WGS sequence"/>
</dbReference>
<feature type="signal peptide" evidence="2">
    <location>
        <begin position="1"/>
        <end position="28"/>
    </location>
</feature>
<feature type="chain" id="PRO_5046557290" evidence="2">
    <location>
        <begin position="29"/>
        <end position="1112"/>
    </location>
</feature>
<dbReference type="RefSeq" id="WP_168798341.1">
    <property type="nucleotide sequence ID" value="NZ_JBHSNS010000010.1"/>
</dbReference>
<proteinExistence type="inferred from homology"/>
<evidence type="ECO:0000313" key="4">
    <source>
        <dbReference type="EMBL" id="MFC5730647.1"/>
    </source>
</evidence>
<comment type="similarity">
    <text evidence="1">Belongs to the TolB family.</text>
</comment>
<comment type="caution">
    <text evidence="4">The sequence shown here is derived from an EMBL/GenBank/DDBJ whole genome shotgun (WGS) entry which is preliminary data.</text>
</comment>
<accession>A0ABW0ZJI8</accession>
<dbReference type="InterPro" id="IPR011659">
    <property type="entry name" value="WD40"/>
</dbReference>
<dbReference type="PANTHER" id="PTHR36842:SF1">
    <property type="entry name" value="PROTEIN TOLB"/>
    <property type="match status" value="1"/>
</dbReference>
<dbReference type="Pfam" id="PF07676">
    <property type="entry name" value="PD40"/>
    <property type="match status" value="3"/>
</dbReference>
<dbReference type="Gene3D" id="2.120.10.30">
    <property type="entry name" value="TolB, C-terminal domain"/>
    <property type="match status" value="2"/>
</dbReference>
<feature type="domain" description="DUF11" evidence="3">
    <location>
        <begin position="884"/>
        <end position="1006"/>
    </location>
</feature>
<organism evidence="4 5">
    <name type="scientific">Nocardioides vastitatis</name>
    <dbReference type="NCBI Taxonomy" id="2568655"/>
    <lineage>
        <taxon>Bacteria</taxon>
        <taxon>Bacillati</taxon>
        <taxon>Actinomycetota</taxon>
        <taxon>Actinomycetes</taxon>
        <taxon>Propionibacteriales</taxon>
        <taxon>Nocardioidaceae</taxon>
        <taxon>Nocardioides</taxon>
    </lineage>
</organism>
<dbReference type="SUPFAM" id="SSF69304">
    <property type="entry name" value="Tricorn protease N-terminal domain"/>
    <property type="match status" value="1"/>
</dbReference>
<reference evidence="5" key="1">
    <citation type="journal article" date="2019" name="Int. J. Syst. Evol. Microbiol.">
        <title>The Global Catalogue of Microorganisms (GCM) 10K type strain sequencing project: providing services to taxonomists for standard genome sequencing and annotation.</title>
        <authorList>
            <consortium name="The Broad Institute Genomics Platform"/>
            <consortium name="The Broad Institute Genome Sequencing Center for Infectious Disease"/>
            <person name="Wu L."/>
            <person name="Ma J."/>
        </authorList>
    </citation>
    <scope>NUCLEOTIDE SEQUENCE [LARGE SCALE GENOMIC DNA]</scope>
    <source>
        <strain evidence="5">YIM 94188</strain>
    </source>
</reference>
<evidence type="ECO:0000259" key="3">
    <source>
        <dbReference type="Pfam" id="PF01345"/>
    </source>
</evidence>
<sequence>MKRNRLTAATLACVVSPAVLLPAITSQAGPPGPAGQVAAALQPGQSRLAFTDERDQVYRADVTLNTFNGGIADAAGTRESLFAPELGFSDVPVHEGELSIGFDDTRVYVSTADSPGGDVYVEVGGEPVRVTCDSAIETHPVVNVAGWIAYSSDRDSDGDDVAETDPDIWVALQQTNVPEDCDDWQHVNITDQLDEGSDLWPSWHWIFGDGGPDTHTLVWSRAEPGQLPDLVKSGVPSTWIMDPDPAAWLPEQLTDTVGLAETQPAVHPLSDDIVFTTTEDRPDGSLRLMDIDDPDDPSNPWVGMPIPASSEPAWLVSSSGVNPYIAYTRRQEDPYGDIATVRFDDPPGPGDPVFFRDSPVLTTPGVAETHPAWLDGFGASDISGTIAYTARVVHTRIDPSDSRVLDADVAEVLLDGTDRAVPIDQTEDVDGEAVRVDEAGPDYSPDGRRIAFSRQVGVSDSLQPVEREIWVADANGGNAAPLAGTGHQPTDRDRDPVWSPDGSRIAFVRESIPSTGSSASPQVMVVDLVAESVQRITPTPGIDTPVDALDNHSWADSDPDWSPDGQRLILRRTLTPCCDGSVIFRPPPGWSAAADRLPGRLETTPTNDDGLWVVPVQENSIGVRVQFCPFAESCQNVTGRNPAWAPDGSAIVYSVRGELVLGTITANTDTAFQVEREQLTGFRASGEPTDAGYVLSRADDPAWAPDSSEIAFSGQPIGQPDQRGIYRIALDGTGLAVVTDGRGPETEPTHQPHADVAVTVTLSATPVAVGDPIAATFTAANDGPVPAREVALVTALAPGAVVASAEATSGPPATCAADGTGCTIPVLAPLETLTYVVTFSHPAEVAGGVAAGTVSASTVDPNLTNNSAEAPYDVVSVPLTPRSDVAVRLLLDEHTGYVGGQRVAQVRVRNHGPQTALGVTVTATWPAGLVATVPVPGPDPLVPPQQPTPACLPAGDPCLLGSLAPGELVVFEVAVATPAEGDHTIDAVVSSTTVDPATANNRSSVELPVLQPSIRLVPAVARPGQVVLAYGEDMPPGTQVVLSWRPGVVLRPGPLTVAPDGTIRNSILIVRREQLGERTITATSQTTEFAPVTGDALVVLRTMSPPHLVGRG</sequence>
<evidence type="ECO:0000313" key="5">
    <source>
        <dbReference type="Proteomes" id="UP001596072"/>
    </source>
</evidence>
<evidence type="ECO:0000256" key="2">
    <source>
        <dbReference type="SAM" id="SignalP"/>
    </source>
</evidence>